<comment type="caution">
    <text evidence="2">The sequence shown here is derived from an EMBL/GenBank/DDBJ whole genome shotgun (WGS) entry which is preliminary data.</text>
</comment>
<feature type="compositionally biased region" description="Basic and acidic residues" evidence="1">
    <location>
        <begin position="36"/>
        <end position="47"/>
    </location>
</feature>
<dbReference type="AlphaFoldDB" id="A0A8J5RHI9"/>
<dbReference type="Proteomes" id="UP000729402">
    <property type="component" value="Unassembled WGS sequence"/>
</dbReference>
<reference evidence="2" key="1">
    <citation type="journal article" date="2021" name="bioRxiv">
        <title>Whole Genome Assembly and Annotation of Northern Wild Rice, Zizania palustris L., Supports a Whole Genome Duplication in the Zizania Genus.</title>
        <authorList>
            <person name="Haas M."/>
            <person name="Kono T."/>
            <person name="Macchietto M."/>
            <person name="Millas R."/>
            <person name="McGilp L."/>
            <person name="Shao M."/>
            <person name="Duquette J."/>
            <person name="Hirsch C.N."/>
            <person name="Kimball J."/>
        </authorList>
    </citation>
    <scope>NUCLEOTIDE SEQUENCE</scope>
    <source>
        <tissue evidence="2">Fresh leaf tissue</tissue>
    </source>
</reference>
<accession>A0A8J5RHI9</accession>
<reference evidence="2" key="2">
    <citation type="submission" date="2021-02" db="EMBL/GenBank/DDBJ databases">
        <authorList>
            <person name="Kimball J.A."/>
            <person name="Haas M.W."/>
            <person name="Macchietto M."/>
            <person name="Kono T."/>
            <person name="Duquette J."/>
            <person name="Shao M."/>
        </authorList>
    </citation>
    <scope>NUCLEOTIDE SEQUENCE</scope>
    <source>
        <tissue evidence="2">Fresh leaf tissue</tissue>
    </source>
</reference>
<proteinExistence type="predicted"/>
<keyword evidence="3" id="KW-1185">Reference proteome</keyword>
<evidence type="ECO:0000256" key="1">
    <source>
        <dbReference type="SAM" id="MobiDB-lite"/>
    </source>
</evidence>
<name>A0A8J5RHI9_ZIZPA</name>
<feature type="compositionally biased region" description="Basic and acidic residues" evidence="1">
    <location>
        <begin position="56"/>
        <end position="73"/>
    </location>
</feature>
<sequence length="104" mass="11479">MAETGDSSPPRWQQRAAMMMSSAMVVTGATVSATAETERLGWDRPRDPPLTTDIPRWVEKAEATTAHPHDGRDGTVTGDHAATAPCEKKGHLRQAAMMRRRRLR</sequence>
<protein>
    <submittedName>
        <fullName evidence="2">Uncharacterized protein</fullName>
    </submittedName>
</protein>
<evidence type="ECO:0000313" key="2">
    <source>
        <dbReference type="EMBL" id="KAG8045145.1"/>
    </source>
</evidence>
<organism evidence="2 3">
    <name type="scientific">Zizania palustris</name>
    <name type="common">Northern wild rice</name>
    <dbReference type="NCBI Taxonomy" id="103762"/>
    <lineage>
        <taxon>Eukaryota</taxon>
        <taxon>Viridiplantae</taxon>
        <taxon>Streptophyta</taxon>
        <taxon>Embryophyta</taxon>
        <taxon>Tracheophyta</taxon>
        <taxon>Spermatophyta</taxon>
        <taxon>Magnoliopsida</taxon>
        <taxon>Liliopsida</taxon>
        <taxon>Poales</taxon>
        <taxon>Poaceae</taxon>
        <taxon>BOP clade</taxon>
        <taxon>Oryzoideae</taxon>
        <taxon>Oryzeae</taxon>
        <taxon>Zizaniinae</taxon>
        <taxon>Zizania</taxon>
    </lineage>
</organism>
<feature type="region of interest" description="Disordered" evidence="1">
    <location>
        <begin position="33"/>
        <end position="104"/>
    </location>
</feature>
<gene>
    <name evidence="2" type="ORF">GUJ93_ZPchr0008g13410</name>
</gene>
<dbReference type="EMBL" id="JAAALK010000290">
    <property type="protein sequence ID" value="KAG8045145.1"/>
    <property type="molecule type" value="Genomic_DNA"/>
</dbReference>
<evidence type="ECO:0000313" key="3">
    <source>
        <dbReference type="Proteomes" id="UP000729402"/>
    </source>
</evidence>